<reference evidence="1" key="2">
    <citation type="journal article" date="2023" name="BMC Genomics">
        <title>Pest status, molecular evolution, and epigenetic factors derived from the genome assembly of Frankliniella fusca, a thysanopteran phytovirus vector.</title>
        <authorList>
            <person name="Catto M.A."/>
            <person name="Labadie P.E."/>
            <person name="Jacobson A.L."/>
            <person name="Kennedy G.G."/>
            <person name="Srinivasan R."/>
            <person name="Hunt B.G."/>
        </authorList>
    </citation>
    <scope>NUCLEOTIDE SEQUENCE</scope>
    <source>
        <strain evidence="1">PL_HMW_Pooled</strain>
    </source>
</reference>
<comment type="caution">
    <text evidence="1">The sequence shown here is derived from an EMBL/GenBank/DDBJ whole genome shotgun (WGS) entry which is preliminary data.</text>
</comment>
<keyword evidence="2" id="KW-1185">Reference proteome</keyword>
<protein>
    <submittedName>
        <fullName evidence="1">Malignant fibrous histiocytoma-amplified sequence 1</fullName>
    </submittedName>
</protein>
<organism evidence="1 2">
    <name type="scientific">Frankliniella fusca</name>
    <dbReference type="NCBI Taxonomy" id="407009"/>
    <lineage>
        <taxon>Eukaryota</taxon>
        <taxon>Metazoa</taxon>
        <taxon>Ecdysozoa</taxon>
        <taxon>Arthropoda</taxon>
        <taxon>Hexapoda</taxon>
        <taxon>Insecta</taxon>
        <taxon>Pterygota</taxon>
        <taxon>Neoptera</taxon>
        <taxon>Paraneoptera</taxon>
        <taxon>Thysanoptera</taxon>
        <taxon>Terebrantia</taxon>
        <taxon>Thripoidea</taxon>
        <taxon>Thripidae</taxon>
        <taxon>Frankliniella</taxon>
    </lineage>
</organism>
<sequence length="388" mass="43853">MIVVFCETTEIKVSVAILGFTLGFTTRPVDLPDNVYLMSVMETVDQTAASRGDLRQLQRGVSAGEQVVQLLGQMVPWAVGALNAELDSSRAQLQQLKKAVQARAPTVKQLKLAVQLEDRHRLLTASKYALLVEDKDGATRRFSLQPVHHLARLIVVLQGALEEDDAEDDFGSFPVGPPSFSEDTPELSFHHHNITSDDQEEMRLCDVNPDQASRVRDMSHLKRLYITTTLCVTASWPGLPLQLEELHIVNARADHLQSLQRMPRLRSLAVDGYHCEKYPRKFTTFFVQWLGVRMEEEWYSTLVSLVRACAASLRVLEIKCGLKDFPKLSQGLQEFRLRSLRRLLLVRRHPAAGDNKACDLQRAAIQRVLPEAQVICSECNEAFRDETW</sequence>
<dbReference type="Proteomes" id="UP001219518">
    <property type="component" value="Unassembled WGS sequence"/>
</dbReference>
<dbReference type="EMBL" id="JAHWGI010000391">
    <property type="protein sequence ID" value="KAK3914774.1"/>
    <property type="molecule type" value="Genomic_DNA"/>
</dbReference>
<dbReference type="AlphaFoldDB" id="A0AAE1H4R5"/>
<proteinExistence type="predicted"/>
<dbReference type="Gene3D" id="3.80.10.10">
    <property type="entry name" value="Ribonuclease Inhibitor"/>
    <property type="match status" value="1"/>
</dbReference>
<accession>A0AAE1H4R5</accession>
<evidence type="ECO:0000313" key="1">
    <source>
        <dbReference type="EMBL" id="KAK3914774.1"/>
    </source>
</evidence>
<dbReference type="InterPro" id="IPR032675">
    <property type="entry name" value="LRR_dom_sf"/>
</dbReference>
<reference evidence="1" key="1">
    <citation type="submission" date="2021-07" db="EMBL/GenBank/DDBJ databases">
        <authorList>
            <person name="Catto M.A."/>
            <person name="Jacobson A."/>
            <person name="Kennedy G."/>
            <person name="Labadie P."/>
            <person name="Hunt B.G."/>
            <person name="Srinivasan R."/>
        </authorList>
    </citation>
    <scope>NUCLEOTIDE SEQUENCE</scope>
    <source>
        <strain evidence="1">PL_HMW_Pooled</strain>
        <tissue evidence="1">Head</tissue>
    </source>
</reference>
<name>A0AAE1H4R5_9NEOP</name>
<evidence type="ECO:0000313" key="2">
    <source>
        <dbReference type="Proteomes" id="UP001219518"/>
    </source>
</evidence>
<gene>
    <name evidence="1" type="ORF">KUF71_024269</name>
</gene>